<dbReference type="EMBL" id="BNAU01000005">
    <property type="protein sequence ID" value="GHF05915.1"/>
    <property type="molecule type" value="Genomic_DNA"/>
</dbReference>
<keyword evidence="3" id="KW-1185">Reference proteome</keyword>
<gene>
    <name evidence="2" type="ORF">GCM10017786_44320</name>
</gene>
<dbReference type="Proteomes" id="UP000605897">
    <property type="component" value="Unassembled WGS sequence"/>
</dbReference>
<organism evidence="2 3">
    <name type="scientific">Amycolatopsis deserti</name>
    <dbReference type="NCBI Taxonomy" id="185696"/>
    <lineage>
        <taxon>Bacteria</taxon>
        <taxon>Bacillati</taxon>
        <taxon>Actinomycetota</taxon>
        <taxon>Actinomycetes</taxon>
        <taxon>Pseudonocardiales</taxon>
        <taxon>Pseudonocardiaceae</taxon>
        <taxon>Amycolatopsis</taxon>
    </lineage>
</organism>
<reference evidence="3" key="1">
    <citation type="journal article" date="2019" name="Int. J. Syst. Evol. Microbiol.">
        <title>The Global Catalogue of Microorganisms (GCM) 10K type strain sequencing project: providing services to taxonomists for standard genome sequencing and annotation.</title>
        <authorList>
            <consortium name="The Broad Institute Genomics Platform"/>
            <consortium name="The Broad Institute Genome Sequencing Center for Infectious Disease"/>
            <person name="Wu L."/>
            <person name="Ma J."/>
        </authorList>
    </citation>
    <scope>NUCLEOTIDE SEQUENCE [LARGE SCALE GENOMIC DNA]</scope>
    <source>
        <strain evidence="3">CGMCC 4.7677</strain>
    </source>
</reference>
<comment type="caution">
    <text evidence="2">The sequence shown here is derived from an EMBL/GenBank/DDBJ whole genome shotgun (WGS) entry which is preliminary data.</text>
</comment>
<evidence type="ECO:0008006" key="4">
    <source>
        <dbReference type="Google" id="ProtNLM"/>
    </source>
</evidence>
<feature type="region of interest" description="Disordered" evidence="1">
    <location>
        <begin position="38"/>
        <end position="62"/>
    </location>
</feature>
<sequence>MLEGVLVVVVVPADVSTVGAATGIDPVPASPAVSDVTTTAVATPAPTPASTTRHFMPRMTST</sequence>
<accession>A0ABQ3J9K0</accession>
<name>A0ABQ3J9K0_9PSEU</name>
<evidence type="ECO:0000313" key="3">
    <source>
        <dbReference type="Proteomes" id="UP000605897"/>
    </source>
</evidence>
<proteinExistence type="predicted"/>
<evidence type="ECO:0000313" key="2">
    <source>
        <dbReference type="EMBL" id="GHF05915.1"/>
    </source>
</evidence>
<evidence type="ECO:0000256" key="1">
    <source>
        <dbReference type="SAM" id="MobiDB-lite"/>
    </source>
</evidence>
<protein>
    <recommendedName>
        <fullName evidence="4">Secreted protein</fullName>
    </recommendedName>
</protein>
<feature type="compositionally biased region" description="Low complexity" evidence="1">
    <location>
        <begin position="38"/>
        <end position="52"/>
    </location>
</feature>